<evidence type="ECO:0000313" key="1">
    <source>
        <dbReference type="EMBL" id="KAH0822702.1"/>
    </source>
</evidence>
<reference evidence="1" key="2">
    <citation type="submission" date="2021-08" db="EMBL/GenBank/DDBJ databases">
        <authorList>
            <person name="Eriksson T."/>
        </authorList>
    </citation>
    <scope>NUCLEOTIDE SEQUENCE</scope>
    <source>
        <strain evidence="1">Stoneville</strain>
        <tissue evidence="1">Whole head</tissue>
    </source>
</reference>
<accession>A0A8J6HYS8</accession>
<proteinExistence type="predicted"/>
<gene>
    <name evidence="1" type="ORF">GEV33_000089</name>
</gene>
<protein>
    <submittedName>
        <fullName evidence="1">Uncharacterized protein</fullName>
    </submittedName>
</protein>
<dbReference type="AlphaFoldDB" id="A0A8J6HYS8"/>
<name>A0A8J6HYS8_TENMO</name>
<evidence type="ECO:0000313" key="2">
    <source>
        <dbReference type="Proteomes" id="UP000719412"/>
    </source>
</evidence>
<reference evidence="1" key="1">
    <citation type="journal article" date="2020" name="J Insects Food Feed">
        <title>The yellow mealworm (Tenebrio molitor) genome: a resource for the emerging insects as food and feed industry.</title>
        <authorList>
            <person name="Eriksson T."/>
            <person name="Andere A."/>
            <person name="Kelstrup H."/>
            <person name="Emery V."/>
            <person name="Picard C."/>
        </authorList>
    </citation>
    <scope>NUCLEOTIDE SEQUENCE</scope>
    <source>
        <strain evidence="1">Stoneville</strain>
        <tissue evidence="1">Whole head</tissue>
    </source>
</reference>
<sequence length="91" mass="9724">MWKILLKLLPPGNCTLKSEDVAVKLTPEVSDAVKAYLLAYQEAVNSLEPSTTTVAPPVRPLVHWGQVPADTPEVAAAKLEHARAFAAALGH</sequence>
<organism evidence="1 2">
    <name type="scientific">Tenebrio molitor</name>
    <name type="common">Yellow mealworm beetle</name>
    <dbReference type="NCBI Taxonomy" id="7067"/>
    <lineage>
        <taxon>Eukaryota</taxon>
        <taxon>Metazoa</taxon>
        <taxon>Ecdysozoa</taxon>
        <taxon>Arthropoda</taxon>
        <taxon>Hexapoda</taxon>
        <taxon>Insecta</taxon>
        <taxon>Pterygota</taxon>
        <taxon>Neoptera</taxon>
        <taxon>Endopterygota</taxon>
        <taxon>Coleoptera</taxon>
        <taxon>Polyphaga</taxon>
        <taxon>Cucujiformia</taxon>
        <taxon>Tenebrionidae</taxon>
        <taxon>Tenebrio</taxon>
    </lineage>
</organism>
<dbReference type="EMBL" id="JABDTM020000125">
    <property type="protein sequence ID" value="KAH0822702.1"/>
    <property type="molecule type" value="Genomic_DNA"/>
</dbReference>
<keyword evidence="2" id="KW-1185">Reference proteome</keyword>
<dbReference type="Proteomes" id="UP000719412">
    <property type="component" value="Unassembled WGS sequence"/>
</dbReference>
<comment type="caution">
    <text evidence="1">The sequence shown here is derived from an EMBL/GenBank/DDBJ whole genome shotgun (WGS) entry which is preliminary data.</text>
</comment>